<dbReference type="OrthoDB" id="416217at2759"/>
<keyword evidence="6" id="KW-1185">Reference proteome</keyword>
<proteinExistence type="predicted"/>
<dbReference type="VEuPathDB" id="MicrosporidiaDB:NAPIS_ORF01745"/>
<dbReference type="AlphaFoldDB" id="T0L872"/>
<accession>T0L872</accession>
<evidence type="ECO:0000256" key="3">
    <source>
        <dbReference type="SAM" id="MobiDB-lite"/>
    </source>
</evidence>
<evidence type="ECO:0000259" key="4">
    <source>
        <dbReference type="PROSITE" id="PS51203"/>
    </source>
</evidence>
<feature type="domain" description="CS" evidence="4">
    <location>
        <begin position="1"/>
        <end position="87"/>
    </location>
</feature>
<dbReference type="GO" id="GO:0051082">
    <property type="term" value="F:unfolded protein binding"/>
    <property type="evidence" value="ECO:0007669"/>
    <property type="project" value="TreeGrafter"/>
</dbReference>
<dbReference type="Gene3D" id="2.60.40.790">
    <property type="match status" value="1"/>
</dbReference>
<dbReference type="Proteomes" id="UP000053780">
    <property type="component" value="Unassembled WGS sequence"/>
</dbReference>
<evidence type="ECO:0000256" key="1">
    <source>
        <dbReference type="ARBA" id="ARBA00004496"/>
    </source>
</evidence>
<dbReference type="InterPro" id="IPR008978">
    <property type="entry name" value="HSP20-like_chaperone"/>
</dbReference>
<dbReference type="EMBL" id="KE647255">
    <property type="protein sequence ID" value="EQB60678.1"/>
    <property type="molecule type" value="Genomic_DNA"/>
</dbReference>
<comment type="subcellular location">
    <subcellularLocation>
        <location evidence="1">Cytoplasm</location>
    </subcellularLocation>
</comment>
<evidence type="ECO:0000256" key="2">
    <source>
        <dbReference type="ARBA" id="ARBA00022490"/>
    </source>
</evidence>
<dbReference type="GO" id="GO:0005737">
    <property type="term" value="C:cytoplasm"/>
    <property type="evidence" value="ECO:0007669"/>
    <property type="project" value="UniProtKB-SubCell"/>
</dbReference>
<dbReference type="SUPFAM" id="SSF49764">
    <property type="entry name" value="HSP20-like chaperones"/>
    <property type="match status" value="1"/>
</dbReference>
<keyword evidence="2" id="KW-0963">Cytoplasm</keyword>
<dbReference type="GO" id="GO:0006457">
    <property type="term" value="P:protein folding"/>
    <property type="evidence" value="ECO:0007669"/>
    <property type="project" value="TreeGrafter"/>
</dbReference>
<evidence type="ECO:0000313" key="6">
    <source>
        <dbReference type="Proteomes" id="UP000053780"/>
    </source>
</evidence>
<feature type="compositionally biased region" description="Basic and acidic residues" evidence="3">
    <location>
        <begin position="148"/>
        <end position="188"/>
    </location>
</feature>
<feature type="region of interest" description="Disordered" evidence="3">
    <location>
        <begin position="126"/>
        <end position="188"/>
    </location>
</feature>
<organism evidence="5 6">
    <name type="scientific">Vairimorpha apis BRL 01</name>
    <dbReference type="NCBI Taxonomy" id="1037528"/>
    <lineage>
        <taxon>Eukaryota</taxon>
        <taxon>Fungi</taxon>
        <taxon>Fungi incertae sedis</taxon>
        <taxon>Microsporidia</taxon>
        <taxon>Nosematidae</taxon>
        <taxon>Vairimorpha</taxon>
    </lineage>
</organism>
<dbReference type="PANTHER" id="PTHR12356">
    <property type="entry name" value="NUCLEAR MOVEMENT PROTEIN NUDC"/>
    <property type="match status" value="1"/>
</dbReference>
<name>T0L872_9MICR</name>
<dbReference type="Pfam" id="PF04969">
    <property type="entry name" value="CS"/>
    <property type="match status" value="1"/>
</dbReference>
<dbReference type="PROSITE" id="PS51203">
    <property type="entry name" value="CS"/>
    <property type="match status" value="1"/>
</dbReference>
<protein>
    <submittedName>
        <fullName evidence="5">Nuclear movement protein</fullName>
    </submittedName>
</protein>
<gene>
    <name evidence="5" type="ORF">NAPIS_ORF01745</name>
</gene>
<reference evidence="5 6" key="1">
    <citation type="journal article" date="2013" name="BMC Genomics">
        <title>Genome sequencing and comparative genomics of honey bee microsporidia, Nosema apis reveal novel insights into host-parasite interactions.</title>
        <authorList>
            <person name="Chen Yp."/>
            <person name="Pettis J.S."/>
            <person name="Zhao Y."/>
            <person name="Liu X."/>
            <person name="Tallon L.J."/>
            <person name="Sadzewicz L.D."/>
            <person name="Li R."/>
            <person name="Zheng H."/>
            <person name="Huang S."/>
            <person name="Zhang X."/>
            <person name="Hamilton M.C."/>
            <person name="Pernal S.F."/>
            <person name="Melathopoulos A.P."/>
            <person name="Yan X."/>
            <person name="Evans J.D."/>
        </authorList>
    </citation>
    <scope>NUCLEOTIDE SEQUENCE [LARGE SCALE GENOMIC DNA]</scope>
    <source>
        <strain evidence="5 6">BRL 01</strain>
    </source>
</reference>
<evidence type="ECO:0000313" key="5">
    <source>
        <dbReference type="EMBL" id="EQB60678.1"/>
    </source>
</evidence>
<dbReference type="HOGENOM" id="CLU_124011_0_0_1"/>
<dbReference type="InterPro" id="IPR007052">
    <property type="entry name" value="CS_dom"/>
</dbReference>
<dbReference type="PANTHER" id="PTHR12356:SF3">
    <property type="entry name" value="NUCLEAR MIGRATION PROTEIN NUDC"/>
    <property type="match status" value="1"/>
</dbReference>
<dbReference type="InterPro" id="IPR037898">
    <property type="entry name" value="NudC_fam"/>
</dbReference>
<sequence length="188" mass="22094">MEESKYSWDQQLDEIHISFKLTDTESPVNIKFTIINRKIKVVYNDTTIIEGTLLKKIVAGSEYWTRNDDIIDLYFNKKTSEWWESLLEGSEKVDVSKLAENSNQDFGMLDPQAQEMIEKMMYENRNKESSQSMDMGESAVEEVDESDEHNKSIEEVVEEENKIEEVKDEENKIEEVKEEKDFVEDTKN</sequence>